<reference evidence="9 12" key="1">
    <citation type="submission" date="2018-08" db="EMBL/GenBank/DDBJ databases">
        <title>A genome reference for cultivated species of the human gut microbiota.</title>
        <authorList>
            <person name="Zou Y."/>
            <person name="Xue W."/>
            <person name="Luo G."/>
        </authorList>
    </citation>
    <scope>NUCLEOTIDE SEQUENCE [LARGE SCALE GENOMIC DNA]</scope>
    <source>
        <strain evidence="10 12">AF26-4BH</strain>
        <strain evidence="9">TF05-5AC</strain>
    </source>
</reference>
<evidence type="ECO:0000313" key="11">
    <source>
        <dbReference type="Proteomes" id="UP000260812"/>
    </source>
</evidence>
<feature type="transmembrane region" description="Helical" evidence="7">
    <location>
        <begin position="68"/>
        <end position="89"/>
    </location>
</feature>
<evidence type="ECO:0000256" key="4">
    <source>
        <dbReference type="ARBA" id="ARBA00022692"/>
    </source>
</evidence>
<dbReference type="GeneID" id="86056521"/>
<comment type="similarity">
    <text evidence="7">Belongs to the binding-protein-dependent transport system permease family.</text>
</comment>
<feature type="transmembrane region" description="Helical" evidence="7">
    <location>
        <begin position="203"/>
        <end position="222"/>
    </location>
</feature>
<comment type="caution">
    <text evidence="9">The sequence shown here is derived from an EMBL/GenBank/DDBJ whole genome shotgun (WGS) entry which is preliminary data.</text>
</comment>
<comment type="subcellular location">
    <subcellularLocation>
        <location evidence="1 7">Cell membrane</location>
        <topology evidence="1 7">Multi-pass membrane protein</topology>
    </subcellularLocation>
</comment>
<protein>
    <submittedName>
        <fullName evidence="9">Sugar ABC transporter permease</fullName>
    </submittedName>
</protein>
<evidence type="ECO:0000256" key="6">
    <source>
        <dbReference type="ARBA" id="ARBA00023136"/>
    </source>
</evidence>
<feature type="transmembrane region" description="Helical" evidence="7">
    <location>
        <begin position="101"/>
        <end position="122"/>
    </location>
</feature>
<dbReference type="PANTHER" id="PTHR30193">
    <property type="entry name" value="ABC TRANSPORTER PERMEASE PROTEIN"/>
    <property type="match status" value="1"/>
</dbReference>
<dbReference type="Proteomes" id="UP000260812">
    <property type="component" value="Unassembled WGS sequence"/>
</dbReference>
<feature type="transmembrane region" description="Helical" evidence="7">
    <location>
        <begin position="151"/>
        <end position="174"/>
    </location>
</feature>
<name>A0A3E3I2Y8_9FIRM</name>
<dbReference type="EMBL" id="QVLU01000006">
    <property type="protein sequence ID" value="RGE72454.1"/>
    <property type="molecule type" value="Genomic_DNA"/>
</dbReference>
<evidence type="ECO:0000256" key="1">
    <source>
        <dbReference type="ARBA" id="ARBA00004651"/>
    </source>
</evidence>
<evidence type="ECO:0000313" key="9">
    <source>
        <dbReference type="EMBL" id="RGE59138.1"/>
    </source>
</evidence>
<dbReference type="AlphaFoldDB" id="A0A3E3I2Y8"/>
<feature type="transmembrane region" description="Helical" evidence="7">
    <location>
        <begin position="7"/>
        <end position="29"/>
    </location>
</feature>
<dbReference type="InterPro" id="IPR000515">
    <property type="entry name" value="MetI-like"/>
</dbReference>
<dbReference type="GO" id="GO:0005886">
    <property type="term" value="C:plasma membrane"/>
    <property type="evidence" value="ECO:0007669"/>
    <property type="project" value="UniProtKB-SubCell"/>
</dbReference>
<organism evidence="9 11">
    <name type="scientific">Eisenbergiella massiliensis</name>
    <dbReference type="NCBI Taxonomy" id="1720294"/>
    <lineage>
        <taxon>Bacteria</taxon>
        <taxon>Bacillati</taxon>
        <taxon>Bacillota</taxon>
        <taxon>Clostridia</taxon>
        <taxon>Lachnospirales</taxon>
        <taxon>Lachnospiraceae</taxon>
        <taxon>Eisenbergiella</taxon>
    </lineage>
</organism>
<evidence type="ECO:0000256" key="2">
    <source>
        <dbReference type="ARBA" id="ARBA00022448"/>
    </source>
</evidence>
<dbReference type="GeneID" id="97987993"/>
<evidence type="ECO:0000256" key="3">
    <source>
        <dbReference type="ARBA" id="ARBA00022475"/>
    </source>
</evidence>
<evidence type="ECO:0000256" key="7">
    <source>
        <dbReference type="RuleBase" id="RU363032"/>
    </source>
</evidence>
<feature type="domain" description="ABC transmembrane type-1" evidence="8">
    <location>
        <begin position="64"/>
        <end position="277"/>
    </location>
</feature>
<dbReference type="Proteomes" id="UP000261166">
    <property type="component" value="Unassembled WGS sequence"/>
</dbReference>
<dbReference type="RefSeq" id="WP_021635284.1">
    <property type="nucleotide sequence ID" value="NZ_CALBAU010000365.1"/>
</dbReference>
<feature type="transmembrane region" description="Helical" evidence="7">
    <location>
        <begin position="259"/>
        <end position="278"/>
    </location>
</feature>
<evidence type="ECO:0000313" key="12">
    <source>
        <dbReference type="Proteomes" id="UP000261166"/>
    </source>
</evidence>
<gene>
    <name evidence="10" type="ORF">DWY69_08905</name>
    <name evidence="9" type="ORF">DXC51_14245</name>
</gene>
<dbReference type="PROSITE" id="PS50928">
    <property type="entry name" value="ABC_TM1"/>
    <property type="match status" value="1"/>
</dbReference>
<dbReference type="Gene3D" id="1.10.3720.10">
    <property type="entry name" value="MetI-like"/>
    <property type="match status" value="1"/>
</dbReference>
<proteinExistence type="inferred from homology"/>
<dbReference type="SUPFAM" id="SSF161098">
    <property type="entry name" value="MetI-like"/>
    <property type="match status" value="1"/>
</dbReference>
<evidence type="ECO:0000256" key="5">
    <source>
        <dbReference type="ARBA" id="ARBA00022989"/>
    </source>
</evidence>
<keyword evidence="6 7" id="KW-0472">Membrane</keyword>
<dbReference type="InterPro" id="IPR051393">
    <property type="entry name" value="ABC_transporter_permease"/>
</dbReference>
<keyword evidence="4 7" id="KW-0812">Transmembrane</keyword>
<dbReference type="InterPro" id="IPR035906">
    <property type="entry name" value="MetI-like_sf"/>
</dbReference>
<sequence length="288" mass="32287">MLRKKQYPVYFALPGIILFITFFIVPFLVGFRYSFTNWNFRRADFIGLENYISILKNPNMSIAFKNTFLFTIVTTAGKVCLGMLLAVLLNRKLRTTNYLRTVFYLPAVVNSIAIGIVFTSLMHPSKGLINTVIRGLGMTGFQPKWLTDTRIAMLSICAIEIWKWSGYTMMILLAGMQNISRDYYEAAIVDGATKWQQFRNITLPLLMASVNNVVVLSIIGGLKVFDIVVATTGGGPGYATEVFNTMIYNSYSYQKYGEATAGTTLLAVIILVITLCTYQTIAKNEVEL</sequence>
<keyword evidence="11" id="KW-1185">Reference proteome</keyword>
<dbReference type="OrthoDB" id="367897at2"/>
<dbReference type="Pfam" id="PF00528">
    <property type="entry name" value="BPD_transp_1"/>
    <property type="match status" value="1"/>
</dbReference>
<accession>A0A3E3I2Y8</accession>
<keyword evidence="3" id="KW-1003">Cell membrane</keyword>
<dbReference type="PANTHER" id="PTHR30193:SF37">
    <property type="entry name" value="INNER MEMBRANE ABC TRANSPORTER PERMEASE PROTEIN YCJO"/>
    <property type="match status" value="1"/>
</dbReference>
<dbReference type="GO" id="GO:0055085">
    <property type="term" value="P:transmembrane transport"/>
    <property type="evidence" value="ECO:0007669"/>
    <property type="project" value="InterPro"/>
</dbReference>
<keyword evidence="5 7" id="KW-1133">Transmembrane helix</keyword>
<keyword evidence="2 7" id="KW-0813">Transport</keyword>
<dbReference type="CDD" id="cd06261">
    <property type="entry name" value="TM_PBP2"/>
    <property type="match status" value="1"/>
</dbReference>
<evidence type="ECO:0000259" key="8">
    <source>
        <dbReference type="PROSITE" id="PS50928"/>
    </source>
</evidence>
<dbReference type="EMBL" id="QVLV01000009">
    <property type="protein sequence ID" value="RGE59138.1"/>
    <property type="molecule type" value="Genomic_DNA"/>
</dbReference>
<evidence type="ECO:0000313" key="10">
    <source>
        <dbReference type="EMBL" id="RGE72454.1"/>
    </source>
</evidence>